<reference evidence="2" key="7">
    <citation type="journal article" date="2005" name="Science">
        <title>The Transcriptional Landscape of the Mammalian Genome.</title>
        <authorList>
            <consortium name="The FANTOM Consortium"/>
            <consortium name="Riken Genome Exploration Research Group and Genome Science Group (Genome Network Project Core Group)"/>
        </authorList>
    </citation>
    <scope>NUCLEOTIDE SEQUENCE</scope>
    <source>
        <strain evidence="2">C57BL/6J</strain>
        <tissue evidence="2">Cerebellum</tissue>
    </source>
</reference>
<evidence type="ECO:0000313" key="3">
    <source>
        <dbReference type="MGI" id="MGI:2442417"/>
    </source>
</evidence>
<feature type="compositionally biased region" description="Basic and acidic residues" evidence="1">
    <location>
        <begin position="120"/>
        <end position="130"/>
    </location>
</feature>
<feature type="compositionally biased region" description="Basic residues" evidence="1">
    <location>
        <begin position="72"/>
        <end position="87"/>
    </location>
</feature>
<reference evidence="2" key="1">
    <citation type="journal article" date="1999" name="Methods Enzymol.">
        <title>High-efficiency full-length cDNA cloning.</title>
        <authorList>
            <person name="Carninci P."/>
            <person name="Hayashizaki Y."/>
        </authorList>
    </citation>
    <scope>NUCLEOTIDE SEQUENCE</scope>
    <source>
        <strain evidence="2">C57BL/6J</strain>
        <tissue evidence="2">Cerebellum</tissue>
    </source>
</reference>
<dbReference type="PhosphoSitePlus" id="Q8C4C8"/>
<dbReference type="iPTMnet" id="Q8C4C8"/>
<protein>
    <submittedName>
        <fullName evidence="2">Uncharacterized protein</fullName>
    </submittedName>
</protein>
<proteinExistence type="evidence at transcript level"/>
<reference evidence="2" key="8">
    <citation type="journal article" date="2005" name="Science">
        <title>Antisense Transcription in the Mammalian Transcriptome.</title>
        <authorList>
            <consortium name="RIKEN Genome Exploration Research Group and Genome Science Group (Genome Network Project Core Group) and the FANTOM Consortium"/>
        </authorList>
    </citation>
    <scope>NUCLEOTIDE SEQUENCE</scope>
    <source>
        <strain evidence="2">C57BL/6J</strain>
        <tissue evidence="2">Cerebellum</tissue>
    </source>
</reference>
<feature type="region of interest" description="Disordered" evidence="1">
    <location>
        <begin position="25"/>
        <end position="130"/>
    </location>
</feature>
<dbReference type="MGI" id="MGI:2442417">
    <property type="gene designation" value="C230062I16Rik"/>
</dbReference>
<accession>Q8C4C8</accession>
<organism evidence="2">
    <name type="scientific">Mus musculus</name>
    <name type="common">Mouse</name>
    <dbReference type="NCBI Taxonomy" id="10090"/>
    <lineage>
        <taxon>Eukaryota</taxon>
        <taxon>Metazoa</taxon>
        <taxon>Chordata</taxon>
        <taxon>Craniata</taxon>
        <taxon>Vertebrata</taxon>
        <taxon>Euteleostomi</taxon>
        <taxon>Mammalia</taxon>
        <taxon>Eutheria</taxon>
        <taxon>Euarchontoglires</taxon>
        <taxon>Glires</taxon>
        <taxon>Rodentia</taxon>
        <taxon>Myomorpha</taxon>
        <taxon>Muroidea</taxon>
        <taxon>Muridae</taxon>
        <taxon>Murinae</taxon>
        <taxon>Mus</taxon>
        <taxon>Mus</taxon>
    </lineage>
</organism>
<reference evidence="2" key="4">
    <citation type="journal article" date="2001" name="Nature">
        <title>Functional annotation of a full-length mouse cDNA collection.</title>
        <authorList>
            <consortium name="The RIKEN Genome Exploration Research Group Phase II Team and the FANTOM Consortium"/>
        </authorList>
    </citation>
    <scope>NUCLEOTIDE SEQUENCE</scope>
    <source>
        <strain evidence="2">C57BL/6J</strain>
        <tissue evidence="2">Cerebellum</tissue>
    </source>
</reference>
<dbReference type="AGR" id="MGI:2442417"/>
<reference evidence="2" key="3">
    <citation type="journal article" date="2000" name="Genome Res.">
        <title>RIKEN integrated sequence analysis (RISA) system--384-format sequencing pipeline with 384 multicapillary sequencer.</title>
        <authorList>
            <person name="Shibata K."/>
            <person name="Itoh M."/>
            <person name="Aizawa K."/>
            <person name="Nagaoka S."/>
            <person name="Sasaki N."/>
            <person name="Carninci P."/>
            <person name="Konno H."/>
            <person name="Akiyama J."/>
            <person name="Nishi K."/>
            <person name="Kitsunai T."/>
            <person name="Tashiro H."/>
            <person name="Itoh M."/>
            <person name="Sumi N."/>
            <person name="Ishii Y."/>
            <person name="Nakamura S."/>
            <person name="Hazama M."/>
            <person name="Nishine T."/>
            <person name="Harada A."/>
            <person name="Yamamoto R."/>
            <person name="Matsumoto H."/>
            <person name="Sakaguchi S."/>
            <person name="Ikegami T."/>
            <person name="Kashiwagi K."/>
            <person name="Fujiwake S."/>
            <person name="Inoue K."/>
            <person name="Togawa Y."/>
            <person name="Izawa M."/>
            <person name="Ohara E."/>
            <person name="Watahiki M."/>
            <person name="Yoneda Y."/>
            <person name="Ishikawa T."/>
            <person name="Ozawa K."/>
            <person name="Tanaka T."/>
            <person name="Matsuura S."/>
            <person name="Kawai J."/>
            <person name="Okazaki Y."/>
            <person name="Muramatsu M."/>
            <person name="Inoue Y."/>
            <person name="Kira A."/>
            <person name="Hayashizaki Y."/>
        </authorList>
    </citation>
    <scope>NUCLEOTIDE SEQUENCE</scope>
    <source>
        <strain evidence="2">C57BL/6J</strain>
        <tissue evidence="2">Cerebellum</tissue>
    </source>
</reference>
<reference evidence="2" key="6">
    <citation type="submission" date="2002-04" db="EMBL/GenBank/DDBJ databases">
        <authorList>
            <person name="Adachi J."/>
            <person name="Aizawa K."/>
            <person name="Akimura T."/>
            <person name="Arakawa T."/>
            <person name="Bono H."/>
            <person name="Carninci P."/>
            <person name="Fukuda S."/>
            <person name="Furuno M."/>
            <person name="Hanagaki T."/>
            <person name="Hara A."/>
            <person name="Hashizume W."/>
            <person name="Hayashida K."/>
            <person name="Hayatsu N."/>
            <person name="Hiramoto K."/>
            <person name="Hiraoka T."/>
            <person name="Hirozane T."/>
            <person name="Hori F."/>
            <person name="Imotani K."/>
            <person name="Ishii Y."/>
            <person name="Itoh M."/>
            <person name="Kagawa I."/>
            <person name="Kasukawa T."/>
            <person name="Katoh H."/>
            <person name="Kawai J."/>
            <person name="Kojima Y."/>
            <person name="Kondo S."/>
            <person name="Konno H."/>
            <person name="Kouda M."/>
            <person name="Koya S."/>
            <person name="Kurihara C."/>
            <person name="Matsuyama T."/>
            <person name="Miyazaki A."/>
            <person name="Murata M."/>
            <person name="Nakamura M."/>
            <person name="Nishi K."/>
            <person name="Nomura K."/>
            <person name="Numazaki R."/>
            <person name="Ohno M."/>
            <person name="Ohsato N."/>
            <person name="Okazaki Y."/>
            <person name="Saito R."/>
            <person name="Saitoh H."/>
            <person name="Sakai C."/>
            <person name="Sakai K."/>
            <person name="Sakazume N."/>
            <person name="Sano H."/>
            <person name="Sasaki D."/>
            <person name="Shibata K."/>
            <person name="Shinagawa A."/>
            <person name="Shiraki T."/>
            <person name="Sogabe Y."/>
            <person name="Tagami M."/>
            <person name="Tagawa A."/>
            <person name="Takahashi F."/>
            <person name="Takaku-Akahira S."/>
            <person name="Takeda Y."/>
            <person name="Tanaka T."/>
            <person name="Tomaru A."/>
            <person name="Toya T."/>
            <person name="Yasunishi A."/>
            <person name="Muramatsu M."/>
            <person name="Hayashizaki Y."/>
        </authorList>
    </citation>
    <scope>NUCLEOTIDE SEQUENCE</scope>
    <source>
        <strain evidence="2">C57BL/6J</strain>
        <tissue evidence="2">Cerebellum</tissue>
    </source>
</reference>
<gene>
    <name evidence="3" type="primary">C230062I16Rik</name>
</gene>
<dbReference type="AlphaFoldDB" id="Q8C4C8"/>
<evidence type="ECO:0000256" key="1">
    <source>
        <dbReference type="SAM" id="MobiDB-lite"/>
    </source>
</evidence>
<sequence length="130" mass="13955">DITAAANRRHPVLYPHPRPLYRALASTQHKESWPPAHGFRDSTLSRATGLDPPTRRRPRLTASGLRPGAARLGKKTHKPGSARRRVALPRGPRGSPGGSGLRRASQESGQGSGKGAALRQGDRLEPGRVL</sequence>
<dbReference type="EMBL" id="AK082547">
    <property type="protein sequence ID" value="BAC38526.1"/>
    <property type="molecule type" value="mRNA"/>
</dbReference>
<evidence type="ECO:0000313" key="2">
    <source>
        <dbReference type="EMBL" id="BAC38526.1"/>
    </source>
</evidence>
<name>Q8C4C8_MOUSE</name>
<feature type="non-terminal residue" evidence="2">
    <location>
        <position position="1"/>
    </location>
</feature>
<reference evidence="2" key="2">
    <citation type="journal article" date="2000" name="Genome Res.">
        <title>Normalization and subtraction of cap-trapper-selected cDNAs to prepare full-length cDNA libraries for rapid discovery of new genes.</title>
        <authorList>
            <person name="Carninci P."/>
            <person name="Shibata Y."/>
            <person name="Hayatsu N."/>
            <person name="Sugahara Y."/>
            <person name="Shibata K."/>
            <person name="Itoh M."/>
            <person name="Konno H."/>
            <person name="Okazaki Y."/>
            <person name="Muramatsu M."/>
            <person name="Hayashizaki Y."/>
        </authorList>
    </citation>
    <scope>NUCLEOTIDE SEQUENCE</scope>
    <source>
        <strain evidence="2">C57BL/6J</strain>
        <tissue evidence="2">Cerebellum</tissue>
    </source>
</reference>
<reference evidence="2" key="5">
    <citation type="journal article" date="2002" name="Nature">
        <title>Analysis of the mouse transcriptome based on functional annotation of 60,770 full-length cDNAs.</title>
        <authorList>
            <consortium name="The FANTOM Consortium and the RIKEN Genome Exploration Research Group Phase I and II Team"/>
        </authorList>
    </citation>
    <scope>NUCLEOTIDE SEQUENCE</scope>
    <source>
        <strain evidence="2">C57BL/6J</strain>
        <tissue evidence="2">Cerebellum</tissue>
    </source>
</reference>